<dbReference type="Pfam" id="PF20207">
    <property type="entry name" value="DUF6568"/>
    <property type="match status" value="1"/>
</dbReference>
<evidence type="ECO:0000256" key="1">
    <source>
        <dbReference type="SAM" id="SignalP"/>
    </source>
</evidence>
<comment type="caution">
    <text evidence="2">The sequence shown here is derived from an EMBL/GenBank/DDBJ whole genome shotgun (WGS) entry which is preliminary data.</text>
</comment>
<dbReference type="SUPFAM" id="SSF52833">
    <property type="entry name" value="Thioredoxin-like"/>
    <property type="match status" value="1"/>
</dbReference>
<dbReference type="PROSITE" id="PS51257">
    <property type="entry name" value="PROKAR_LIPOPROTEIN"/>
    <property type="match status" value="1"/>
</dbReference>
<protein>
    <submittedName>
        <fullName evidence="2">Thioredoxin family protein</fullName>
    </submittedName>
</protein>
<proteinExistence type="predicted"/>
<evidence type="ECO:0000313" key="3">
    <source>
        <dbReference type="Proteomes" id="UP001524435"/>
    </source>
</evidence>
<name>A0ABT1SLJ7_9FIRM</name>
<organism evidence="2 3">
    <name type="scientific">Massilicoli timonensis</name>
    <dbReference type="NCBI Taxonomy" id="2015901"/>
    <lineage>
        <taxon>Bacteria</taxon>
        <taxon>Bacillati</taxon>
        <taxon>Bacillota</taxon>
        <taxon>Erysipelotrichia</taxon>
        <taxon>Erysipelotrichales</taxon>
        <taxon>Erysipelotrichaceae</taxon>
        <taxon>Massilicoli</taxon>
    </lineage>
</organism>
<dbReference type="InterPro" id="IPR046698">
    <property type="entry name" value="PedC-like"/>
</dbReference>
<dbReference type="CDD" id="cd02947">
    <property type="entry name" value="TRX_family"/>
    <property type="match status" value="1"/>
</dbReference>
<accession>A0ABT1SLJ7</accession>
<dbReference type="Gene3D" id="3.40.30.10">
    <property type="entry name" value="Glutaredoxin"/>
    <property type="match status" value="1"/>
</dbReference>
<gene>
    <name evidence="2" type="ORF">NE663_04690</name>
</gene>
<dbReference type="InterPro" id="IPR036249">
    <property type="entry name" value="Thioredoxin-like_sf"/>
</dbReference>
<evidence type="ECO:0000313" key="2">
    <source>
        <dbReference type="EMBL" id="MCQ5121555.1"/>
    </source>
</evidence>
<keyword evidence="1" id="KW-0732">Signal</keyword>
<feature type="signal peptide" evidence="1">
    <location>
        <begin position="1"/>
        <end position="20"/>
    </location>
</feature>
<dbReference type="Proteomes" id="UP001524435">
    <property type="component" value="Unassembled WGS sequence"/>
</dbReference>
<dbReference type="EMBL" id="JANGCH010000004">
    <property type="protein sequence ID" value="MCQ5121555.1"/>
    <property type="molecule type" value="Genomic_DNA"/>
</dbReference>
<feature type="chain" id="PRO_5047371716" evidence="1">
    <location>
        <begin position="21"/>
        <end position="145"/>
    </location>
</feature>
<keyword evidence="3" id="KW-1185">Reference proteome</keyword>
<sequence>MKKLWIFAFLLVMISGCAKSEAVGKIVTVSAADVLTRLDEKEDFVLVIGTTTCTSCQSFHETMTAYIEDHAISLFLLQIDNEPLVEADNGEEVRRDFLMLCDRLMPIESTPTVIWIKGGEMVNAHVGAMELDALHQSNQAYGLID</sequence>
<reference evidence="2 3" key="1">
    <citation type="submission" date="2022-06" db="EMBL/GenBank/DDBJ databases">
        <title>Isolation of gut microbiota from human fecal samples.</title>
        <authorList>
            <person name="Pamer E.G."/>
            <person name="Barat B."/>
            <person name="Waligurski E."/>
            <person name="Medina S."/>
            <person name="Paddock L."/>
            <person name="Mostad J."/>
        </authorList>
    </citation>
    <scope>NUCLEOTIDE SEQUENCE [LARGE SCALE GENOMIC DNA]</scope>
    <source>
        <strain evidence="2 3">DFI.6.1</strain>
    </source>
</reference>
<dbReference type="RefSeq" id="WP_102266350.1">
    <property type="nucleotide sequence ID" value="NZ_CALVCM010000028.1"/>
</dbReference>